<dbReference type="AlphaFoldDB" id="A0A4Y7L7J7"/>
<keyword evidence="2" id="KW-1185">Reference proteome</keyword>
<proteinExistence type="predicted"/>
<evidence type="ECO:0000313" key="1">
    <source>
        <dbReference type="EMBL" id="RZC81504.1"/>
    </source>
</evidence>
<accession>A0A4Y7L7J7</accession>
<organism evidence="1 2">
    <name type="scientific">Papaver somniferum</name>
    <name type="common">Opium poppy</name>
    <dbReference type="NCBI Taxonomy" id="3469"/>
    <lineage>
        <taxon>Eukaryota</taxon>
        <taxon>Viridiplantae</taxon>
        <taxon>Streptophyta</taxon>
        <taxon>Embryophyta</taxon>
        <taxon>Tracheophyta</taxon>
        <taxon>Spermatophyta</taxon>
        <taxon>Magnoliopsida</taxon>
        <taxon>Ranunculales</taxon>
        <taxon>Papaveraceae</taxon>
        <taxon>Papaveroideae</taxon>
        <taxon>Papaver</taxon>
    </lineage>
</organism>
<evidence type="ECO:0000313" key="2">
    <source>
        <dbReference type="Proteomes" id="UP000316621"/>
    </source>
</evidence>
<name>A0A4Y7L7J7_PAPSO</name>
<dbReference type="Proteomes" id="UP000316621">
    <property type="component" value="Chromosome 10"/>
</dbReference>
<gene>
    <name evidence="1" type="ORF">C5167_044069</name>
</gene>
<sequence length="75" mass="8448">MLLTQVGEKVERAVAKDGPCQLGRSTYYESIIKIYRSEALLSVGWVFLVCGSLVEQEHHRLTSNGTMLHLSRNQV</sequence>
<dbReference type="Gramene" id="RZC81504">
    <property type="protein sequence ID" value="RZC81504"/>
    <property type="gene ID" value="C5167_044069"/>
</dbReference>
<reference evidence="1 2" key="1">
    <citation type="journal article" date="2018" name="Science">
        <title>The opium poppy genome and morphinan production.</title>
        <authorList>
            <person name="Guo L."/>
            <person name="Winzer T."/>
            <person name="Yang X."/>
            <person name="Li Y."/>
            <person name="Ning Z."/>
            <person name="He Z."/>
            <person name="Teodor R."/>
            <person name="Lu Y."/>
            <person name="Bowser T.A."/>
            <person name="Graham I.A."/>
            <person name="Ye K."/>
        </authorList>
    </citation>
    <scope>NUCLEOTIDE SEQUENCE [LARGE SCALE GENOMIC DNA]</scope>
    <source>
        <strain evidence="2">cv. HN1</strain>
        <tissue evidence="1">Leaves</tissue>
    </source>
</reference>
<dbReference type="EMBL" id="CM010724">
    <property type="protein sequence ID" value="RZC81504.1"/>
    <property type="molecule type" value="Genomic_DNA"/>
</dbReference>
<protein>
    <submittedName>
        <fullName evidence="1">Uncharacterized protein</fullName>
    </submittedName>
</protein>